<dbReference type="InterPro" id="IPR020904">
    <property type="entry name" value="Sc_DH/Rdtase_CS"/>
</dbReference>
<dbReference type="PRINTS" id="PR00081">
    <property type="entry name" value="GDHRDH"/>
</dbReference>
<name>A0ABU7L6S8_9NOCA</name>
<keyword evidence="3" id="KW-0134">Cell wall</keyword>
<keyword evidence="8" id="KW-1185">Reference proteome</keyword>
<dbReference type="Proteomes" id="UP001336020">
    <property type="component" value="Unassembled WGS sequence"/>
</dbReference>
<comment type="subcellular location">
    <subcellularLocation>
        <location evidence="1">Secreted</location>
        <location evidence="1">Cell wall</location>
    </subcellularLocation>
</comment>
<dbReference type="Pfam" id="PF13561">
    <property type="entry name" value="adh_short_C2"/>
    <property type="match status" value="1"/>
</dbReference>
<dbReference type="SMART" id="SM00822">
    <property type="entry name" value="PKS_KR"/>
    <property type="match status" value="1"/>
</dbReference>
<comment type="catalytic activity">
    <reaction evidence="5">
        <text>a (3R)-hydroxyacyl-[ACP] + NADP(+) = a 3-oxoacyl-[ACP] + NADPH + H(+)</text>
        <dbReference type="Rhea" id="RHEA:17397"/>
        <dbReference type="Rhea" id="RHEA-COMP:9916"/>
        <dbReference type="Rhea" id="RHEA-COMP:9945"/>
        <dbReference type="ChEBI" id="CHEBI:15378"/>
        <dbReference type="ChEBI" id="CHEBI:57783"/>
        <dbReference type="ChEBI" id="CHEBI:58349"/>
        <dbReference type="ChEBI" id="CHEBI:78776"/>
        <dbReference type="ChEBI" id="CHEBI:78827"/>
        <dbReference type="EC" id="1.1.1.100"/>
    </reaction>
    <physiologicalReaction direction="right-to-left" evidence="5">
        <dbReference type="Rhea" id="RHEA:17399"/>
    </physiologicalReaction>
</comment>
<dbReference type="RefSeq" id="WP_330132505.1">
    <property type="nucleotide sequence ID" value="NZ_JAUTXY010000002.1"/>
</dbReference>
<dbReference type="InterPro" id="IPR036291">
    <property type="entry name" value="NAD(P)-bd_dom_sf"/>
</dbReference>
<evidence type="ECO:0000256" key="4">
    <source>
        <dbReference type="ARBA" id="ARBA00040781"/>
    </source>
</evidence>
<dbReference type="InterPro" id="IPR050259">
    <property type="entry name" value="SDR"/>
</dbReference>
<evidence type="ECO:0000256" key="1">
    <source>
        <dbReference type="ARBA" id="ARBA00004191"/>
    </source>
</evidence>
<organism evidence="7 8">
    <name type="scientific">Rhodococcus artemisiae</name>
    <dbReference type="NCBI Taxonomy" id="714159"/>
    <lineage>
        <taxon>Bacteria</taxon>
        <taxon>Bacillati</taxon>
        <taxon>Actinomycetota</taxon>
        <taxon>Actinomycetes</taxon>
        <taxon>Mycobacteriales</taxon>
        <taxon>Nocardiaceae</taxon>
        <taxon>Rhodococcus</taxon>
    </lineage>
</organism>
<dbReference type="EMBL" id="JAUTXY010000002">
    <property type="protein sequence ID" value="MEE2057255.1"/>
    <property type="molecule type" value="Genomic_DNA"/>
</dbReference>
<evidence type="ECO:0000256" key="5">
    <source>
        <dbReference type="ARBA" id="ARBA00047400"/>
    </source>
</evidence>
<dbReference type="Gene3D" id="3.40.50.720">
    <property type="entry name" value="NAD(P)-binding Rossmann-like Domain"/>
    <property type="match status" value="1"/>
</dbReference>
<dbReference type="InterPro" id="IPR002347">
    <property type="entry name" value="SDR_fam"/>
</dbReference>
<gene>
    <name evidence="7" type="ORF">Q7514_06905</name>
</gene>
<evidence type="ECO:0000256" key="3">
    <source>
        <dbReference type="ARBA" id="ARBA00022512"/>
    </source>
</evidence>
<keyword evidence="3" id="KW-0964">Secreted</keyword>
<evidence type="ECO:0000259" key="6">
    <source>
        <dbReference type="SMART" id="SM00822"/>
    </source>
</evidence>
<comment type="similarity">
    <text evidence="2">Belongs to the short-chain dehydrogenases/reductases (SDR) family.</text>
</comment>
<dbReference type="CDD" id="cd05233">
    <property type="entry name" value="SDR_c"/>
    <property type="match status" value="1"/>
</dbReference>
<sequence>MREDSVGNENPEREASVVLISGAGRGTGRAIALRLAREGFDVAGLYARNDEAAESTRAEVESTGVQCRMYRCDVADAAAVAEQVEQVSADFGRIDALVHNAGIASRGKTVADTEPAEMARVIGVHAFGAFHLLSTAIPMLRKSERASVVLISSTAAATAAPGNAPYTIGKVALEALGRTVAAEEARNGIRVNIVAPGLIATEMGDRLARAVTGAADAVELDAQMPFGRVTRPEDVGEAVEFLISDRSRQITGQRIEVHGGVPGVPRP</sequence>
<accession>A0ABU7L6S8</accession>
<evidence type="ECO:0000313" key="8">
    <source>
        <dbReference type="Proteomes" id="UP001336020"/>
    </source>
</evidence>
<dbReference type="PANTHER" id="PTHR42879:SF2">
    <property type="entry name" value="3-OXOACYL-[ACYL-CARRIER-PROTEIN] REDUCTASE FABG"/>
    <property type="match status" value="1"/>
</dbReference>
<proteinExistence type="inferred from homology"/>
<protein>
    <recommendedName>
        <fullName evidence="4">3-oxoacyl-[acyl-carrier-protein] reductase MabA</fullName>
    </recommendedName>
</protein>
<dbReference type="InterPro" id="IPR057326">
    <property type="entry name" value="KR_dom"/>
</dbReference>
<feature type="domain" description="Ketoreductase" evidence="6">
    <location>
        <begin position="16"/>
        <end position="202"/>
    </location>
</feature>
<dbReference type="SUPFAM" id="SSF51735">
    <property type="entry name" value="NAD(P)-binding Rossmann-fold domains"/>
    <property type="match status" value="1"/>
</dbReference>
<evidence type="ECO:0000313" key="7">
    <source>
        <dbReference type="EMBL" id="MEE2057255.1"/>
    </source>
</evidence>
<reference evidence="7 8" key="1">
    <citation type="submission" date="2023-07" db="EMBL/GenBank/DDBJ databases">
        <authorList>
            <person name="Girao M."/>
            <person name="Carvalho M.F."/>
        </authorList>
    </citation>
    <scope>NUCLEOTIDE SEQUENCE [LARGE SCALE GENOMIC DNA]</scope>
    <source>
        <strain evidence="7 8">YIM65754</strain>
    </source>
</reference>
<dbReference type="PANTHER" id="PTHR42879">
    <property type="entry name" value="3-OXOACYL-(ACYL-CARRIER-PROTEIN) REDUCTASE"/>
    <property type="match status" value="1"/>
</dbReference>
<dbReference type="PROSITE" id="PS00061">
    <property type="entry name" value="ADH_SHORT"/>
    <property type="match status" value="1"/>
</dbReference>
<comment type="caution">
    <text evidence="7">The sequence shown here is derived from an EMBL/GenBank/DDBJ whole genome shotgun (WGS) entry which is preliminary data.</text>
</comment>
<evidence type="ECO:0000256" key="2">
    <source>
        <dbReference type="ARBA" id="ARBA00006484"/>
    </source>
</evidence>